<sequence>MAWAESLTRPAMTWSAVPAPNRLSTVSWSVRPLVCSSRWRSVTGRHGARICGVGPTLHKLQRRNVRNDLAGRAERHGAVGIEQRCVVVDAVAEPLAAGRVAI</sequence>
<proteinExistence type="predicted"/>
<dbReference type="AlphaFoldDB" id="A0A0F2MH10"/>
<protein>
    <submittedName>
        <fullName evidence="1">Uncharacterized protein</fullName>
    </submittedName>
</protein>
<gene>
    <name evidence="1" type="ORF">SPSK_08118</name>
</gene>
<reference evidence="1 2" key="1">
    <citation type="journal article" date="2014" name="BMC Genomics">
        <title>Comparative genomics of the major fungal agents of human and animal Sporotrichosis: Sporothrix schenckii and Sporothrix brasiliensis.</title>
        <authorList>
            <person name="Teixeira M.M."/>
            <person name="de Almeida L.G."/>
            <person name="Kubitschek-Barreira P."/>
            <person name="Alves F.L."/>
            <person name="Kioshima E.S."/>
            <person name="Abadio A.K."/>
            <person name="Fernandes L."/>
            <person name="Derengowski L.S."/>
            <person name="Ferreira K.S."/>
            <person name="Souza R.C."/>
            <person name="Ruiz J.C."/>
            <person name="de Andrade N.C."/>
            <person name="Paes H.C."/>
            <person name="Nicola A.M."/>
            <person name="Albuquerque P."/>
            <person name="Gerber A.L."/>
            <person name="Martins V.P."/>
            <person name="Peconick L.D."/>
            <person name="Neto A.V."/>
            <person name="Chaucanez C.B."/>
            <person name="Silva P.A."/>
            <person name="Cunha O.L."/>
            <person name="de Oliveira F.F."/>
            <person name="dos Santos T.C."/>
            <person name="Barros A.L."/>
            <person name="Soares M.A."/>
            <person name="de Oliveira L.M."/>
            <person name="Marini M.M."/>
            <person name="Villalobos-Duno H."/>
            <person name="Cunha M.M."/>
            <person name="de Hoog S."/>
            <person name="da Silveira J.F."/>
            <person name="Henrissat B."/>
            <person name="Nino-Vega G.A."/>
            <person name="Cisalpino P.S."/>
            <person name="Mora-Montes H.M."/>
            <person name="Almeida S.R."/>
            <person name="Stajich J.E."/>
            <person name="Lopes-Bezerra L.M."/>
            <person name="Vasconcelos A.T."/>
            <person name="Felipe M.S."/>
        </authorList>
    </citation>
    <scope>NUCLEOTIDE SEQUENCE [LARGE SCALE GENOMIC DNA]</scope>
    <source>
        <strain evidence="1 2">1099-18</strain>
    </source>
</reference>
<dbReference type="VEuPathDB" id="FungiDB:SPSK_08118"/>
<dbReference type="RefSeq" id="XP_016590816.1">
    <property type="nucleotide sequence ID" value="XM_016734761.1"/>
</dbReference>
<dbReference type="Proteomes" id="UP000033710">
    <property type="component" value="Unassembled WGS sequence"/>
</dbReference>
<organism evidence="1 2">
    <name type="scientific">Sporothrix schenckii 1099-18</name>
    <dbReference type="NCBI Taxonomy" id="1397361"/>
    <lineage>
        <taxon>Eukaryota</taxon>
        <taxon>Fungi</taxon>
        <taxon>Dikarya</taxon>
        <taxon>Ascomycota</taxon>
        <taxon>Pezizomycotina</taxon>
        <taxon>Sordariomycetes</taxon>
        <taxon>Sordariomycetidae</taxon>
        <taxon>Ophiostomatales</taxon>
        <taxon>Ophiostomataceae</taxon>
        <taxon>Sporothrix</taxon>
    </lineage>
</organism>
<comment type="caution">
    <text evidence="1">The sequence shown here is derived from an EMBL/GenBank/DDBJ whole genome shotgun (WGS) entry which is preliminary data.</text>
</comment>
<dbReference type="EMBL" id="AXCR01000004">
    <property type="protein sequence ID" value="KJR88140.1"/>
    <property type="molecule type" value="Genomic_DNA"/>
</dbReference>
<dbReference type="GeneID" id="27670038"/>
<dbReference type="KEGG" id="ssck:SPSK_08118"/>
<evidence type="ECO:0000313" key="2">
    <source>
        <dbReference type="Proteomes" id="UP000033710"/>
    </source>
</evidence>
<accession>A0A0F2MH10</accession>
<name>A0A0F2MH10_SPOSC</name>
<reference evidence="1 2" key="2">
    <citation type="journal article" date="2015" name="Eukaryot. Cell">
        <title>Asexual propagation of a virulent clone complex in a human and feline outbreak of sporotrichosis.</title>
        <authorList>
            <person name="Teixeira Mde M."/>
            <person name="Rodrigues A.M."/>
            <person name="Tsui C.K."/>
            <person name="de Almeida L.G."/>
            <person name="Van Diepeningen A.D."/>
            <person name="van den Ende B.G."/>
            <person name="Fernandes G.F."/>
            <person name="Kano R."/>
            <person name="Hamelin R.C."/>
            <person name="Lopes-Bezerra L.M."/>
            <person name="Vasconcelos A.T."/>
            <person name="de Hoog S."/>
            <person name="de Camargo Z.P."/>
            <person name="Felipe M.S."/>
        </authorList>
    </citation>
    <scope>NUCLEOTIDE SEQUENCE [LARGE SCALE GENOMIC DNA]</scope>
    <source>
        <strain evidence="1 2">1099-18</strain>
    </source>
</reference>
<evidence type="ECO:0000313" key="1">
    <source>
        <dbReference type="EMBL" id="KJR88140.1"/>
    </source>
</evidence>